<evidence type="ECO:0000256" key="1">
    <source>
        <dbReference type="ARBA" id="ARBA00034118"/>
    </source>
</evidence>
<proteinExistence type="inferred from homology"/>
<feature type="compositionally biased region" description="Basic residues" evidence="2">
    <location>
        <begin position="108"/>
        <end position="122"/>
    </location>
</feature>
<feature type="region of interest" description="Disordered" evidence="2">
    <location>
        <begin position="108"/>
        <end position="146"/>
    </location>
</feature>
<evidence type="ECO:0000313" key="3">
    <source>
        <dbReference type="EMBL" id="OQV25737.1"/>
    </source>
</evidence>
<sequence>MRNIKREKYYARDLEKLKKTTARIQLQIPGGDEVYIKKEPDLMDAPTAALREVDPTEQTREAGDVLDDSVMEVDEKRAKDKTKFHLSLKTLKNEHGNYPVWMNQRKVKHLQRCTKRKTRVGGKKASSSGGKTKTSGIAKKKKTKSF</sequence>
<dbReference type="EMBL" id="MTYJ01000002">
    <property type="protein sequence ID" value="OQV25737.1"/>
    <property type="molecule type" value="Genomic_DNA"/>
</dbReference>
<feature type="compositionally biased region" description="Low complexity" evidence="2">
    <location>
        <begin position="123"/>
        <end position="137"/>
    </location>
</feature>
<protein>
    <recommendedName>
        <fullName evidence="5">Protein LLP-like protein</fullName>
    </recommendedName>
</protein>
<gene>
    <name evidence="3" type="ORF">BV898_00667</name>
</gene>
<accession>A0A1W0XE45</accession>
<dbReference type="Pfam" id="PF10169">
    <property type="entry name" value="LLPH"/>
    <property type="match status" value="1"/>
</dbReference>
<comment type="caution">
    <text evidence="3">The sequence shown here is derived from an EMBL/GenBank/DDBJ whole genome shotgun (WGS) entry which is preliminary data.</text>
</comment>
<comment type="similarity">
    <text evidence="1">Belongs to the learning-associated protein family.</text>
</comment>
<dbReference type="InterPro" id="IPR018784">
    <property type="entry name" value="LLPH-like"/>
</dbReference>
<dbReference type="OrthoDB" id="6257894at2759"/>
<organism evidence="3 4">
    <name type="scientific">Hypsibius exemplaris</name>
    <name type="common">Freshwater tardigrade</name>
    <dbReference type="NCBI Taxonomy" id="2072580"/>
    <lineage>
        <taxon>Eukaryota</taxon>
        <taxon>Metazoa</taxon>
        <taxon>Ecdysozoa</taxon>
        <taxon>Tardigrada</taxon>
        <taxon>Eutardigrada</taxon>
        <taxon>Parachela</taxon>
        <taxon>Hypsibioidea</taxon>
        <taxon>Hypsibiidae</taxon>
        <taxon>Hypsibius</taxon>
    </lineage>
</organism>
<reference evidence="4" key="1">
    <citation type="submission" date="2017-01" db="EMBL/GenBank/DDBJ databases">
        <title>Comparative genomics of anhydrobiosis in the tardigrade Hypsibius dujardini.</title>
        <authorList>
            <person name="Yoshida Y."/>
            <person name="Koutsovoulos G."/>
            <person name="Laetsch D."/>
            <person name="Stevens L."/>
            <person name="Kumar S."/>
            <person name="Horikawa D."/>
            <person name="Ishino K."/>
            <person name="Komine S."/>
            <person name="Tomita M."/>
            <person name="Blaxter M."/>
            <person name="Arakawa K."/>
        </authorList>
    </citation>
    <scope>NUCLEOTIDE SEQUENCE [LARGE SCALE GENOMIC DNA]</scope>
    <source>
        <strain evidence="4">Z151</strain>
    </source>
</reference>
<evidence type="ECO:0008006" key="5">
    <source>
        <dbReference type="Google" id="ProtNLM"/>
    </source>
</evidence>
<dbReference type="Proteomes" id="UP000192578">
    <property type="component" value="Unassembled WGS sequence"/>
</dbReference>
<evidence type="ECO:0000313" key="4">
    <source>
        <dbReference type="Proteomes" id="UP000192578"/>
    </source>
</evidence>
<dbReference type="AlphaFoldDB" id="A0A1W0XE45"/>
<keyword evidence="4" id="KW-1185">Reference proteome</keyword>
<name>A0A1W0XE45_HYPEX</name>
<evidence type="ECO:0000256" key="2">
    <source>
        <dbReference type="SAM" id="MobiDB-lite"/>
    </source>
</evidence>